<sequence>MNTPRDVLFESAADFYLLEGSVWMRLSPTAAVEVCLSAAKNGKVVARIEGGIWHAPGFEARHDCIWDGLDPPISEADAHLNNLSAADFIREEMTMHTAFILTAPPIFGWPHKRIVQIAS</sequence>
<name>A0A845G9S6_9BURK</name>
<reference evidence="1 2" key="1">
    <citation type="submission" date="2020-01" db="EMBL/GenBank/DDBJ databases">
        <title>Novel species isolated from a subtropical stream in China.</title>
        <authorList>
            <person name="Lu H."/>
        </authorList>
    </citation>
    <scope>NUCLEOTIDE SEQUENCE [LARGE SCALE GENOMIC DNA]</scope>
    <source>
        <strain evidence="1 2">FT82W</strain>
    </source>
</reference>
<gene>
    <name evidence="1" type="ORF">GTP91_24605</name>
</gene>
<dbReference type="Gene3D" id="3.30.190.30">
    <property type="match status" value="1"/>
</dbReference>
<dbReference type="InterPro" id="IPR037234">
    <property type="entry name" value="ImmE5_sf"/>
</dbReference>
<evidence type="ECO:0000313" key="2">
    <source>
        <dbReference type="Proteomes" id="UP000470302"/>
    </source>
</evidence>
<dbReference type="GO" id="GO:0030153">
    <property type="term" value="P:bacteriocin immunity"/>
    <property type="evidence" value="ECO:0007669"/>
    <property type="project" value="InterPro"/>
</dbReference>
<dbReference type="RefSeq" id="WP_161099140.1">
    <property type="nucleotide sequence ID" value="NZ_WWCW01000115.1"/>
</dbReference>
<dbReference type="Pfam" id="PF11480">
    <property type="entry name" value="ImmE5"/>
    <property type="match status" value="1"/>
</dbReference>
<dbReference type="Proteomes" id="UP000470302">
    <property type="component" value="Unassembled WGS sequence"/>
</dbReference>
<dbReference type="AlphaFoldDB" id="A0A845G9S6"/>
<dbReference type="EMBL" id="WWCW01000115">
    <property type="protein sequence ID" value="MYM90340.1"/>
    <property type="molecule type" value="Genomic_DNA"/>
</dbReference>
<protein>
    <submittedName>
        <fullName evidence="1">Colicin immunity protein</fullName>
    </submittedName>
</protein>
<dbReference type="InterPro" id="IPR020127">
    <property type="entry name" value="Colicin-E5_imm"/>
</dbReference>
<accession>A0A845G9S6</accession>
<organism evidence="1 2">
    <name type="scientific">Duganella vulcania</name>
    <dbReference type="NCBI Taxonomy" id="2692166"/>
    <lineage>
        <taxon>Bacteria</taxon>
        <taxon>Pseudomonadati</taxon>
        <taxon>Pseudomonadota</taxon>
        <taxon>Betaproteobacteria</taxon>
        <taxon>Burkholderiales</taxon>
        <taxon>Oxalobacteraceae</taxon>
        <taxon>Telluria group</taxon>
        <taxon>Duganella</taxon>
    </lineage>
</organism>
<dbReference type="SUPFAM" id="SSF143469">
    <property type="entry name" value="ImmE5-like"/>
    <property type="match status" value="1"/>
</dbReference>
<comment type="caution">
    <text evidence="1">The sequence shown here is derived from an EMBL/GenBank/DDBJ whole genome shotgun (WGS) entry which is preliminary data.</text>
</comment>
<proteinExistence type="predicted"/>
<evidence type="ECO:0000313" key="1">
    <source>
        <dbReference type="EMBL" id="MYM90340.1"/>
    </source>
</evidence>